<keyword evidence="2" id="KW-1185">Reference proteome</keyword>
<accession>A0ABX7QLZ9</accession>
<sequence>MPKEHQQWENRIVGSGTEDPAQLLANPFNFRKHPKHQQDALNGVLSEIGWIQDVIVNQTTGHLIDGHLRVELAMKKGEQVPVKYVELSEREEKIALASIDPIGALADQDQALLDELLADIGEVDNEDLNDFLESLMSPEELTAGEEVELAKETLAERFIVPPFSVLDAKQGYWADRKRAWLALGIKSELGRDDGLTYAVSSQPPHVYEFKNAVERELGYKLSWKEFAEKYPEEIVLTGTSIFDPVLTEIMYSWFCPKLGKILDPFAGGSVRGVVAGFLGYDYTGVELRPEQVKANQAQALHILGTDSTARWINGDSRNIPDLVDQEVDFIFSCPPYADLEVYSDNPQDLSTLEYDQFVAAYTDIIKKACSKLKNDRFAVFVVGEVRNKNGSYYGFVQDTIKAFQAAGLSYYNELILLTSIGSNAIRAAGQFTKSRKMAKGHQNALVFAKGEPAPQAIEGLSEAIAAHFDDHRQVFEAYENVIVFCKGDPKVATEAAGYPVAADLDALTLEALDNGE</sequence>
<protein>
    <recommendedName>
        <fullName evidence="3">DNA methylase</fullName>
    </recommendedName>
</protein>
<gene>
    <name evidence="1" type="ORF">JYB87_11945</name>
</gene>
<dbReference type="EMBL" id="CP071503">
    <property type="protein sequence ID" value="QSX32477.1"/>
    <property type="molecule type" value="Genomic_DNA"/>
</dbReference>
<organism evidence="1 2">
    <name type="scientific">Shewanella avicenniae</name>
    <dbReference type="NCBI Taxonomy" id="2814294"/>
    <lineage>
        <taxon>Bacteria</taxon>
        <taxon>Pseudomonadati</taxon>
        <taxon>Pseudomonadota</taxon>
        <taxon>Gammaproteobacteria</taxon>
        <taxon>Alteromonadales</taxon>
        <taxon>Shewanellaceae</taxon>
        <taxon>Shewanella</taxon>
    </lineage>
</organism>
<dbReference type="SUPFAM" id="SSF110849">
    <property type="entry name" value="ParB/Sulfiredoxin"/>
    <property type="match status" value="1"/>
</dbReference>
<dbReference type="Proteomes" id="UP000662770">
    <property type="component" value="Chromosome"/>
</dbReference>
<dbReference type="CDD" id="cd02440">
    <property type="entry name" value="AdoMet_MTases"/>
    <property type="match status" value="1"/>
</dbReference>
<dbReference type="RefSeq" id="WP_207353720.1">
    <property type="nucleotide sequence ID" value="NZ_CP071503.1"/>
</dbReference>
<evidence type="ECO:0008006" key="3">
    <source>
        <dbReference type="Google" id="ProtNLM"/>
    </source>
</evidence>
<evidence type="ECO:0000313" key="2">
    <source>
        <dbReference type="Proteomes" id="UP000662770"/>
    </source>
</evidence>
<dbReference type="SUPFAM" id="SSF53335">
    <property type="entry name" value="S-adenosyl-L-methionine-dependent methyltransferases"/>
    <property type="match status" value="1"/>
</dbReference>
<name>A0ABX7QLZ9_9GAMM</name>
<dbReference type="InterPro" id="IPR036086">
    <property type="entry name" value="ParB/Sulfiredoxin_sf"/>
</dbReference>
<proteinExistence type="predicted"/>
<dbReference type="InterPro" id="IPR029063">
    <property type="entry name" value="SAM-dependent_MTases_sf"/>
</dbReference>
<reference evidence="1 2" key="1">
    <citation type="submission" date="2021-03" db="EMBL/GenBank/DDBJ databases">
        <title>Novel species identification of genus Shewanella.</title>
        <authorList>
            <person name="Liu G."/>
            <person name="Zhang Q."/>
        </authorList>
    </citation>
    <scope>NUCLEOTIDE SEQUENCE [LARGE SCALE GENOMIC DNA]</scope>
    <source>
        <strain evidence="1 2">FJAT-51800</strain>
    </source>
</reference>
<evidence type="ECO:0000313" key="1">
    <source>
        <dbReference type="EMBL" id="QSX32477.1"/>
    </source>
</evidence>
<dbReference type="Gene3D" id="3.40.50.150">
    <property type="entry name" value="Vaccinia Virus protein VP39"/>
    <property type="match status" value="1"/>
</dbReference>